<gene>
    <name evidence="2" type="primary">cry22A</name>
</gene>
<dbReference type="Gene3D" id="2.60.40.10">
    <property type="entry name" value="Immunoglobulins"/>
    <property type="match status" value="4"/>
</dbReference>
<dbReference type="EMBL" id="EU715020">
    <property type="protein sequence ID" value="ACD93211.1"/>
    <property type="molecule type" value="Genomic_DNA"/>
</dbReference>
<dbReference type="Gene3D" id="2.60.120.260">
    <property type="entry name" value="Galactose-binding domain-like"/>
    <property type="match status" value="1"/>
</dbReference>
<dbReference type="Gene3D" id="2.60.120.200">
    <property type="match status" value="1"/>
</dbReference>
<dbReference type="AlphaFoldDB" id="B3GPK6"/>
<evidence type="ECO:0000313" key="2">
    <source>
        <dbReference type="EMBL" id="ACD93211.1"/>
    </source>
</evidence>
<dbReference type="InterPro" id="IPR013320">
    <property type="entry name" value="ConA-like_dom_sf"/>
</dbReference>
<name>B3GPK6_BACTU</name>
<dbReference type="InterPro" id="IPR008979">
    <property type="entry name" value="Galactose-bd-like_sf"/>
</dbReference>
<dbReference type="SUPFAM" id="SSF49899">
    <property type="entry name" value="Concanavalin A-like lectins/glucanases"/>
    <property type="match status" value="1"/>
</dbReference>
<dbReference type="Pfam" id="PF18483">
    <property type="entry name" value="Lectin_L-type_dom"/>
    <property type="match status" value="1"/>
</dbReference>
<dbReference type="SUPFAM" id="SSF49785">
    <property type="entry name" value="Galactose-binding domain-like"/>
    <property type="match status" value="1"/>
</dbReference>
<feature type="domain" description="Pesticidal crystal protein Cry22Aa Ig-like" evidence="1">
    <location>
        <begin position="505"/>
        <end position="576"/>
    </location>
</feature>
<proteinExistence type="predicted"/>
<feature type="domain" description="Pesticidal crystal protein Cry22Aa Ig-like" evidence="1">
    <location>
        <begin position="445"/>
        <end position="493"/>
    </location>
</feature>
<evidence type="ECO:0000259" key="1">
    <source>
        <dbReference type="Pfam" id="PF16403"/>
    </source>
</evidence>
<feature type="domain" description="Pesticidal crystal protein Cry22Aa Ig-like" evidence="1">
    <location>
        <begin position="346"/>
        <end position="417"/>
    </location>
</feature>
<dbReference type="InterPro" id="IPR013783">
    <property type="entry name" value="Ig-like_fold"/>
</dbReference>
<dbReference type="InterPro" id="IPR056573">
    <property type="entry name" value="Lectin_L-type_dom"/>
</dbReference>
<feature type="domain" description="Pesticidal crystal protein Cry22Aa Ig-like" evidence="1">
    <location>
        <begin position="265"/>
        <end position="337"/>
    </location>
</feature>
<sequence>MKEQNLNKYDEITVQAASDYIDIRPIFQTNGSATFNSNTNITTLTQAINSQAGAIAGKTALDMRHDFTFRADIFLGTKSNGADGIAIAFHRGSIGFVGTKGGGLGILGAPKGIGFELDTYANAPEDEVGDSFGHGAMKGSFPSFPNGYPHAGFVSTDKNSRWLSALAQMQRIAAPNGRWRRLEIRWDARNKELTANLQDLTFNDITVGEKPRTPRTATWRLVNPAFELDQKYTFVIGSATGASNNLHQIGIIEFDAYFTKPTIEANNVNVPVGATFNPKTYPGINLRATDEIDGDLTSKIIVKANNVNTSKTGVYYVTYYVENSYGESDEKTIEVTVFSNPTIIASDVEIEKGESFNPLTDSRVGLSAQDSLGNDITQNVKVKSSNVDTSKPGEYEVVFEVTDSFGGKAEKDIKVTVLGQPSIEANNVELEIDDLFDPLTDAKVGLRAKDSLGNDITKDVKVKFNNVDTSNSGKYEVIFEVTDRFGKKAEKSIEVLVLGEPSIEANDVEVNKGETFEPLTDSRVGLRAKDSLGNDITKDVKIKSSNVDTSKPGEYEVVFEVTDRFGKYAEKTIGVIVPVIDDEWEDGNVNGWKFYAGQDIKLLKDPDKAYKGDYVFYDSRHVAISKTIPLTDLQINTNYEITVYAKAESGDHHLKVTYKKDPAGPEEPPVFNRLISTGTLVEKDYRELKGTFRVTELNKAPLIIVENFGAGYIGGIRIVKIS</sequence>
<organism evidence="2">
    <name type="scientific">Bacillus thuringiensis</name>
    <dbReference type="NCBI Taxonomy" id="1428"/>
    <lineage>
        <taxon>Bacteria</taxon>
        <taxon>Bacillati</taxon>
        <taxon>Bacillota</taxon>
        <taxon>Bacilli</taxon>
        <taxon>Bacillales</taxon>
        <taxon>Bacillaceae</taxon>
        <taxon>Bacillus</taxon>
        <taxon>Bacillus cereus group</taxon>
    </lineage>
</organism>
<protein>
    <submittedName>
        <fullName evidence="2">Delta-endotoxin</fullName>
    </submittedName>
</protein>
<dbReference type="InterPro" id="IPR032179">
    <property type="entry name" value="Cry22Aa_Ig-like"/>
</dbReference>
<accession>B3GPK6</accession>
<dbReference type="CDD" id="cd01951">
    <property type="entry name" value="lectin_L-type"/>
    <property type="match status" value="1"/>
</dbReference>
<reference evidence="2" key="1">
    <citation type="submission" date="2008-05" db="EMBL/GenBank/DDBJ databases">
        <title>cry22A gene from Bacillus thuringiensis.</title>
        <authorList>
            <person name="Du L."/>
            <person name="Xie Y."/>
            <person name="Wang J."/>
            <person name="Wang R."/>
            <person name="Cao W."/>
            <person name="Song J."/>
            <person name="Feng S."/>
        </authorList>
    </citation>
    <scope>NUCLEOTIDE SEQUENCE</scope>
    <source>
        <strain evidence="2">FZ-4</strain>
    </source>
</reference>
<dbReference type="Pfam" id="PF16403">
    <property type="entry name" value="Bact_surface_Ig-like"/>
    <property type="match status" value="4"/>
</dbReference>